<keyword evidence="2" id="KW-0732">Signal</keyword>
<name>A0A6G1HYT2_9PEZI</name>
<feature type="region of interest" description="Disordered" evidence="1">
    <location>
        <begin position="699"/>
        <end position="727"/>
    </location>
</feature>
<dbReference type="InterPro" id="IPR033433">
    <property type="entry name" value="GtaA_N"/>
</dbReference>
<sequence length="727" mass="80006">MKLLSVVAAACAVGYAAAASLFSPARPPAIPLAVKSPYLSTWLSVGSDGGSGGYLAGQWPVHWTGKTTAWSGMIRVDGTVYQWMGNPGAPNADQVSFIYTSTQSIFTFIIEKKVQLIVTFLSPVTPLDLKRQSLEFSYMTVDVSSIDGKTHDVKLYTDISAEWAAGEQDAIVEWSQDDTRHTAYYKVSRRDQIAFSESDEPDGNGMADWGSIFYASDHGRLLTQAVGQDSVVRGMFKDRGILNGTFDTQFRAVNDRWPVFAFSHNIGNVGSQAFNARFTIGLTQRQAVQFLGAQGLVSLPPLWTNYFADELEALDFFHNDFTNMQSISTDLDRKVAADSIAAGGMNYLAITSLSVRQAFGATELVGNKDKTYLFMKEISSNGNTQTVDVVFPLHPIILYTNPDLLRLMLDPLFENQESGHYPNRWSIHDLGSHFPNATGHSDGSDESMPVEECGNMLIMTLAYAQRANDINYLKQHYKILQQWAGFLIDDSLIPANQLSTDDFAGRLQNQTNLALKGIIGIGAMGEIAKLTGNADDAARYSSTAKSYIAQWQQLGIARDANPPHTTLNYGNNDSHGLLYNLWCDQELKLGLVPQEVYKMQCDFYPTVRNKYGVALDTRHTWTKGDWEMFTAATCPPSTRDMFISDLAAWISTTPTNRPLTDLYDTITGDFPGVLFTARPVMGGTFALLVAPATPFQGKKRAAPGAVDLGGTEGTGASLRRKRNRRLQ</sequence>
<dbReference type="PANTHER" id="PTHR31987:SF1">
    <property type="entry name" value="GLUTAMINASE A"/>
    <property type="match status" value="1"/>
</dbReference>
<feature type="domain" description="Glutaminase A N-terminal" evidence="4">
    <location>
        <begin position="102"/>
        <end position="338"/>
    </location>
</feature>
<protein>
    <submittedName>
        <fullName evidence="5">DUF1793-domain-containing protein</fullName>
    </submittedName>
</protein>
<dbReference type="InterPro" id="IPR032514">
    <property type="entry name" value="GtaA_central"/>
</dbReference>
<feature type="chain" id="PRO_5026126990" evidence="2">
    <location>
        <begin position="19"/>
        <end position="727"/>
    </location>
</feature>
<feature type="domain" description="Glutaminase A central" evidence="3">
    <location>
        <begin position="344"/>
        <end position="688"/>
    </location>
</feature>
<accession>A0A6G1HYT2</accession>
<dbReference type="GO" id="GO:0005975">
    <property type="term" value="P:carbohydrate metabolic process"/>
    <property type="evidence" value="ECO:0007669"/>
    <property type="project" value="InterPro"/>
</dbReference>
<evidence type="ECO:0000259" key="3">
    <source>
        <dbReference type="Pfam" id="PF16335"/>
    </source>
</evidence>
<evidence type="ECO:0000313" key="6">
    <source>
        <dbReference type="Proteomes" id="UP000799640"/>
    </source>
</evidence>
<evidence type="ECO:0000256" key="2">
    <source>
        <dbReference type="SAM" id="SignalP"/>
    </source>
</evidence>
<reference evidence="5" key="1">
    <citation type="journal article" date="2020" name="Stud. Mycol.">
        <title>101 Dothideomycetes genomes: a test case for predicting lifestyles and emergence of pathogens.</title>
        <authorList>
            <person name="Haridas S."/>
            <person name="Albert R."/>
            <person name="Binder M."/>
            <person name="Bloem J."/>
            <person name="Labutti K."/>
            <person name="Salamov A."/>
            <person name="Andreopoulos B."/>
            <person name="Baker S."/>
            <person name="Barry K."/>
            <person name="Bills G."/>
            <person name="Bluhm B."/>
            <person name="Cannon C."/>
            <person name="Castanera R."/>
            <person name="Culley D."/>
            <person name="Daum C."/>
            <person name="Ezra D."/>
            <person name="Gonzalez J."/>
            <person name="Henrissat B."/>
            <person name="Kuo A."/>
            <person name="Liang C."/>
            <person name="Lipzen A."/>
            <person name="Lutzoni F."/>
            <person name="Magnuson J."/>
            <person name="Mondo S."/>
            <person name="Nolan M."/>
            <person name="Ohm R."/>
            <person name="Pangilinan J."/>
            <person name="Park H.-J."/>
            <person name="Ramirez L."/>
            <person name="Alfaro M."/>
            <person name="Sun H."/>
            <person name="Tritt A."/>
            <person name="Yoshinaga Y."/>
            <person name="Zwiers L.-H."/>
            <person name="Turgeon B."/>
            <person name="Goodwin S."/>
            <person name="Spatafora J."/>
            <person name="Crous P."/>
            <person name="Grigoriev I."/>
        </authorList>
    </citation>
    <scope>NUCLEOTIDE SEQUENCE</scope>
    <source>
        <strain evidence="5">CBS 262.69</strain>
    </source>
</reference>
<proteinExistence type="predicted"/>
<feature type="signal peptide" evidence="2">
    <location>
        <begin position="1"/>
        <end position="18"/>
    </location>
</feature>
<dbReference type="InterPro" id="IPR008928">
    <property type="entry name" value="6-hairpin_glycosidase_sf"/>
</dbReference>
<dbReference type="InterPro" id="IPR052743">
    <property type="entry name" value="Glutaminase_GtaA"/>
</dbReference>
<dbReference type="Pfam" id="PF16335">
    <property type="entry name" value="GtaA_6_Hairpin"/>
    <property type="match status" value="1"/>
</dbReference>
<dbReference type="OrthoDB" id="431715at2759"/>
<dbReference type="Pfam" id="PF17168">
    <property type="entry name" value="DUF5127"/>
    <property type="match status" value="1"/>
</dbReference>
<keyword evidence="6" id="KW-1185">Reference proteome</keyword>
<evidence type="ECO:0000259" key="4">
    <source>
        <dbReference type="Pfam" id="PF17168"/>
    </source>
</evidence>
<dbReference type="SUPFAM" id="SSF48208">
    <property type="entry name" value="Six-hairpin glycosidases"/>
    <property type="match status" value="1"/>
</dbReference>
<organism evidence="5 6">
    <name type="scientific">Trichodelitschia bisporula</name>
    <dbReference type="NCBI Taxonomy" id="703511"/>
    <lineage>
        <taxon>Eukaryota</taxon>
        <taxon>Fungi</taxon>
        <taxon>Dikarya</taxon>
        <taxon>Ascomycota</taxon>
        <taxon>Pezizomycotina</taxon>
        <taxon>Dothideomycetes</taxon>
        <taxon>Dothideomycetes incertae sedis</taxon>
        <taxon>Phaeotrichales</taxon>
        <taxon>Phaeotrichaceae</taxon>
        <taxon>Trichodelitschia</taxon>
    </lineage>
</organism>
<gene>
    <name evidence="5" type="ORF">EJ06DRAFT_582020</name>
</gene>
<feature type="compositionally biased region" description="Basic residues" evidence="1">
    <location>
        <begin position="718"/>
        <end position="727"/>
    </location>
</feature>
<dbReference type="EMBL" id="ML996694">
    <property type="protein sequence ID" value="KAF2401026.1"/>
    <property type="molecule type" value="Genomic_DNA"/>
</dbReference>
<dbReference type="PANTHER" id="PTHR31987">
    <property type="entry name" value="GLUTAMINASE A-RELATED"/>
    <property type="match status" value="1"/>
</dbReference>
<dbReference type="AlphaFoldDB" id="A0A6G1HYT2"/>
<dbReference type="Proteomes" id="UP000799640">
    <property type="component" value="Unassembled WGS sequence"/>
</dbReference>
<evidence type="ECO:0000256" key="1">
    <source>
        <dbReference type="SAM" id="MobiDB-lite"/>
    </source>
</evidence>
<evidence type="ECO:0000313" key="5">
    <source>
        <dbReference type="EMBL" id="KAF2401026.1"/>
    </source>
</evidence>